<dbReference type="InterPro" id="IPR008984">
    <property type="entry name" value="SMAD_FHA_dom_sf"/>
</dbReference>
<dbReference type="AlphaFoldDB" id="A0A418XRS1"/>
<dbReference type="RefSeq" id="WP_119811350.1">
    <property type="nucleotide sequence ID" value="NZ_QYUP01000119.1"/>
</dbReference>
<organism evidence="2 3">
    <name type="scientific">Massilia cavernae</name>
    <dbReference type="NCBI Taxonomy" id="2320864"/>
    <lineage>
        <taxon>Bacteria</taxon>
        <taxon>Pseudomonadati</taxon>
        <taxon>Pseudomonadota</taxon>
        <taxon>Betaproteobacteria</taxon>
        <taxon>Burkholderiales</taxon>
        <taxon>Oxalobacteraceae</taxon>
        <taxon>Telluria group</taxon>
        <taxon>Massilia</taxon>
    </lineage>
</organism>
<keyword evidence="3" id="KW-1185">Reference proteome</keyword>
<accession>A0A418XRS1</accession>
<name>A0A418XRS1_9BURK</name>
<proteinExistence type="predicted"/>
<dbReference type="PROSITE" id="PS50006">
    <property type="entry name" value="FHA_DOMAIN"/>
    <property type="match status" value="1"/>
</dbReference>
<evidence type="ECO:0000313" key="3">
    <source>
        <dbReference type="Proteomes" id="UP000284006"/>
    </source>
</evidence>
<dbReference type="SMART" id="SM00240">
    <property type="entry name" value="FHA"/>
    <property type="match status" value="1"/>
</dbReference>
<comment type="caution">
    <text evidence="2">The sequence shown here is derived from an EMBL/GenBank/DDBJ whole genome shotgun (WGS) entry which is preliminary data.</text>
</comment>
<dbReference type="PANTHER" id="PTHR23308">
    <property type="entry name" value="NUCLEAR INHIBITOR OF PROTEIN PHOSPHATASE-1"/>
    <property type="match status" value="1"/>
</dbReference>
<dbReference type="InterPro" id="IPR050923">
    <property type="entry name" value="Cell_Proc_Reg/RNA_Proc"/>
</dbReference>
<evidence type="ECO:0000313" key="2">
    <source>
        <dbReference type="EMBL" id="RJG15236.1"/>
    </source>
</evidence>
<dbReference type="EMBL" id="QYUP01000119">
    <property type="protein sequence ID" value="RJG15236.1"/>
    <property type="molecule type" value="Genomic_DNA"/>
</dbReference>
<sequence length="190" mass="20147">MPKIIISHGDTVEQEVELTKPRMTIGRHPHNDIVIDHRAISGQHAAITFDGGVTQVEDLGSTNGTLVNGQRIARQTLADRDVITLALHTLSYVGTAAPPQAPAAPLKASVEVMNGPNAGKTLKLVKPLTTLGTPGVMVAVIGRQAERFFVDQVEGTAALLVNGLPTEQRELLDGDTIDLSGTQMKFSVTS</sequence>
<dbReference type="OrthoDB" id="151099at2"/>
<reference evidence="2 3" key="1">
    <citation type="submission" date="2018-09" db="EMBL/GenBank/DDBJ databases">
        <authorList>
            <person name="Zhu H."/>
        </authorList>
    </citation>
    <scope>NUCLEOTIDE SEQUENCE [LARGE SCALE GENOMIC DNA]</scope>
    <source>
        <strain evidence="2 3">K1S02-61</strain>
    </source>
</reference>
<evidence type="ECO:0000259" key="1">
    <source>
        <dbReference type="PROSITE" id="PS50006"/>
    </source>
</evidence>
<protein>
    <submittedName>
        <fullName evidence="2">FHA domain-containing protein</fullName>
    </submittedName>
</protein>
<dbReference type="Gene3D" id="2.60.200.20">
    <property type="match status" value="1"/>
</dbReference>
<gene>
    <name evidence="2" type="ORF">D3872_13990</name>
</gene>
<dbReference type="InterPro" id="IPR000253">
    <property type="entry name" value="FHA_dom"/>
</dbReference>
<dbReference type="CDD" id="cd00060">
    <property type="entry name" value="FHA"/>
    <property type="match status" value="1"/>
</dbReference>
<dbReference type="Pfam" id="PF00498">
    <property type="entry name" value="FHA"/>
    <property type="match status" value="1"/>
</dbReference>
<dbReference type="SUPFAM" id="SSF49879">
    <property type="entry name" value="SMAD/FHA domain"/>
    <property type="match status" value="1"/>
</dbReference>
<feature type="domain" description="FHA" evidence="1">
    <location>
        <begin position="23"/>
        <end position="72"/>
    </location>
</feature>
<dbReference type="Proteomes" id="UP000284006">
    <property type="component" value="Unassembled WGS sequence"/>
</dbReference>